<dbReference type="SUPFAM" id="SSF55811">
    <property type="entry name" value="Nudix"/>
    <property type="match status" value="1"/>
</dbReference>
<organism evidence="8 9">
    <name type="scientific">Flavobacterium muglaense</name>
    <dbReference type="NCBI Taxonomy" id="2764716"/>
    <lineage>
        <taxon>Bacteria</taxon>
        <taxon>Pseudomonadati</taxon>
        <taxon>Bacteroidota</taxon>
        <taxon>Flavobacteriia</taxon>
        <taxon>Flavobacteriales</taxon>
        <taxon>Flavobacteriaceae</taxon>
        <taxon>Flavobacterium</taxon>
    </lineage>
</organism>
<dbReference type="PROSITE" id="PS51462">
    <property type="entry name" value="NUDIX"/>
    <property type="match status" value="1"/>
</dbReference>
<evidence type="ECO:0000256" key="6">
    <source>
        <dbReference type="ARBA" id="ARBA00023211"/>
    </source>
</evidence>
<dbReference type="InterPro" id="IPR045121">
    <property type="entry name" value="CoAse"/>
</dbReference>
<evidence type="ECO:0000313" key="9">
    <source>
        <dbReference type="Proteomes" id="UP000641454"/>
    </source>
</evidence>
<comment type="cofactor">
    <cofactor evidence="2">
        <name>Mg(2+)</name>
        <dbReference type="ChEBI" id="CHEBI:18420"/>
    </cofactor>
</comment>
<evidence type="ECO:0000256" key="3">
    <source>
        <dbReference type="ARBA" id="ARBA00022723"/>
    </source>
</evidence>
<dbReference type="Gene3D" id="3.90.79.10">
    <property type="entry name" value="Nucleoside Triphosphate Pyrophosphohydrolase"/>
    <property type="match status" value="1"/>
</dbReference>
<keyword evidence="3" id="KW-0479">Metal-binding</keyword>
<gene>
    <name evidence="8" type="ORF">H8R25_09825</name>
</gene>
<dbReference type="GO" id="GO:0010945">
    <property type="term" value="F:coenzyme A diphosphatase activity"/>
    <property type="evidence" value="ECO:0007669"/>
    <property type="project" value="InterPro"/>
</dbReference>
<name>A0A923MZV6_9FLAO</name>
<dbReference type="EMBL" id="JACRUL010000020">
    <property type="protein sequence ID" value="MBC5844734.1"/>
    <property type="molecule type" value="Genomic_DNA"/>
</dbReference>
<keyword evidence="6" id="KW-0464">Manganese</keyword>
<comment type="caution">
    <text evidence="8">The sequence shown here is derived from an EMBL/GenBank/DDBJ whole genome shotgun (WGS) entry which is preliminary data.</text>
</comment>
<keyword evidence="5" id="KW-0460">Magnesium</keyword>
<sequence>MDFQSFLEYVPYLTHAQLPAMAAHLKMAPKERIEGLDTKGENKNPRKAAVMMLFYPKNNKTHLVLIVRNSYEGVHSGQIAFPGGKYEEEDLDFETTALRETQEEVGIDPAMMQIVKAFTPIYIPPSNFIVHPFLGICHNELCFVPDPTEVAKIIELPLSVFLDDEIIIDAQLSTSYATNINVPAFDIEGKVVWGATAMMLSELKDVLNAVICAKIIQE</sequence>
<evidence type="ECO:0000313" key="8">
    <source>
        <dbReference type="EMBL" id="MBC5844734.1"/>
    </source>
</evidence>
<reference evidence="8 9" key="1">
    <citation type="submission" date="2020-08" db="EMBL/GenBank/DDBJ databases">
        <title>Description of novel Flavobacterium F-392 isolate.</title>
        <authorList>
            <person name="Saticioglu I.B."/>
            <person name="Duman M."/>
            <person name="Altun S."/>
        </authorList>
    </citation>
    <scope>NUCLEOTIDE SEQUENCE [LARGE SCALE GENOMIC DNA]</scope>
    <source>
        <strain evidence="8 9">F-392</strain>
    </source>
</reference>
<dbReference type="RefSeq" id="WP_187018477.1">
    <property type="nucleotide sequence ID" value="NZ_JACRUK010000020.1"/>
</dbReference>
<dbReference type="InterPro" id="IPR015797">
    <property type="entry name" value="NUDIX_hydrolase-like_dom_sf"/>
</dbReference>
<evidence type="ECO:0000256" key="2">
    <source>
        <dbReference type="ARBA" id="ARBA00001946"/>
    </source>
</evidence>
<dbReference type="PANTHER" id="PTHR12992:SF11">
    <property type="entry name" value="MITOCHONDRIAL COENZYME A DIPHOSPHATASE NUDT8"/>
    <property type="match status" value="1"/>
</dbReference>
<evidence type="ECO:0000256" key="4">
    <source>
        <dbReference type="ARBA" id="ARBA00022801"/>
    </source>
</evidence>
<protein>
    <submittedName>
        <fullName evidence="8">CoA pyrophosphatase</fullName>
    </submittedName>
</protein>
<dbReference type="CDD" id="cd03426">
    <property type="entry name" value="NUDIX_CoAse_Nudt7"/>
    <property type="match status" value="1"/>
</dbReference>
<evidence type="ECO:0000259" key="7">
    <source>
        <dbReference type="PROSITE" id="PS51462"/>
    </source>
</evidence>
<keyword evidence="9" id="KW-1185">Reference proteome</keyword>
<accession>A0A923MZV6</accession>
<keyword evidence="4" id="KW-0378">Hydrolase</keyword>
<feature type="domain" description="Nudix hydrolase" evidence="7">
    <location>
        <begin position="44"/>
        <end position="178"/>
    </location>
</feature>
<comment type="cofactor">
    <cofactor evidence="1">
        <name>Mn(2+)</name>
        <dbReference type="ChEBI" id="CHEBI:29035"/>
    </cofactor>
</comment>
<evidence type="ECO:0000256" key="1">
    <source>
        <dbReference type="ARBA" id="ARBA00001936"/>
    </source>
</evidence>
<dbReference type="PANTHER" id="PTHR12992">
    <property type="entry name" value="NUDIX HYDROLASE"/>
    <property type="match status" value="1"/>
</dbReference>
<dbReference type="Proteomes" id="UP000641454">
    <property type="component" value="Unassembled WGS sequence"/>
</dbReference>
<dbReference type="AlphaFoldDB" id="A0A923MZV6"/>
<dbReference type="GO" id="GO:0046872">
    <property type="term" value="F:metal ion binding"/>
    <property type="evidence" value="ECO:0007669"/>
    <property type="project" value="UniProtKB-KW"/>
</dbReference>
<dbReference type="InterPro" id="IPR000086">
    <property type="entry name" value="NUDIX_hydrolase_dom"/>
</dbReference>
<proteinExistence type="predicted"/>
<dbReference type="Pfam" id="PF00293">
    <property type="entry name" value="NUDIX"/>
    <property type="match status" value="1"/>
</dbReference>
<evidence type="ECO:0000256" key="5">
    <source>
        <dbReference type="ARBA" id="ARBA00022842"/>
    </source>
</evidence>